<accession>A0A8H3FPH4</accession>
<dbReference type="PROSITE" id="PS50076">
    <property type="entry name" value="DNAJ_2"/>
    <property type="match status" value="1"/>
</dbReference>
<dbReference type="SMART" id="SM00271">
    <property type="entry name" value="DnaJ"/>
    <property type="match status" value="1"/>
</dbReference>
<comment type="similarity">
    <text evidence="1">Belongs to the HscB family.</text>
</comment>
<dbReference type="GO" id="GO:0001671">
    <property type="term" value="F:ATPase activator activity"/>
    <property type="evidence" value="ECO:0007669"/>
    <property type="project" value="InterPro"/>
</dbReference>
<dbReference type="InterPro" id="IPR009073">
    <property type="entry name" value="HscB_oligo_C"/>
</dbReference>
<dbReference type="EMBL" id="CAJPDQ010000022">
    <property type="protein sequence ID" value="CAF9924846.1"/>
    <property type="molecule type" value="Genomic_DNA"/>
</dbReference>
<dbReference type="AlphaFoldDB" id="A0A8H3FPH4"/>
<dbReference type="SUPFAM" id="SSF47144">
    <property type="entry name" value="HSC20 (HSCB), C-terminal oligomerisation domain"/>
    <property type="match status" value="1"/>
</dbReference>
<dbReference type="GO" id="GO:0044571">
    <property type="term" value="P:[2Fe-2S] cluster assembly"/>
    <property type="evidence" value="ECO:0007669"/>
    <property type="project" value="InterPro"/>
</dbReference>
<evidence type="ECO:0000256" key="2">
    <source>
        <dbReference type="ARBA" id="ARBA00023186"/>
    </source>
</evidence>
<dbReference type="InterPro" id="IPR001623">
    <property type="entry name" value="DnaJ_domain"/>
</dbReference>
<dbReference type="OrthoDB" id="448954at2759"/>
<protein>
    <recommendedName>
        <fullName evidence="3">J domain-containing protein</fullName>
    </recommendedName>
</protein>
<feature type="domain" description="J" evidence="3">
    <location>
        <begin position="50"/>
        <end position="127"/>
    </location>
</feature>
<dbReference type="Proteomes" id="UP000664169">
    <property type="component" value="Unassembled WGS sequence"/>
</dbReference>
<dbReference type="Gene3D" id="1.10.287.110">
    <property type="entry name" value="DnaJ domain"/>
    <property type="match status" value="1"/>
</dbReference>
<dbReference type="InterPro" id="IPR036386">
    <property type="entry name" value="HscB_C_sf"/>
</dbReference>
<dbReference type="GO" id="GO:0051259">
    <property type="term" value="P:protein complex oligomerization"/>
    <property type="evidence" value="ECO:0007669"/>
    <property type="project" value="InterPro"/>
</dbReference>
<dbReference type="GO" id="GO:0005739">
    <property type="term" value="C:mitochondrion"/>
    <property type="evidence" value="ECO:0007669"/>
    <property type="project" value="TreeGrafter"/>
</dbReference>
<comment type="caution">
    <text evidence="4">The sequence shown here is derived from an EMBL/GenBank/DDBJ whole genome shotgun (WGS) entry which is preliminary data.</text>
</comment>
<dbReference type="Gene3D" id="1.20.1280.20">
    <property type="entry name" value="HscB, C-terminal domain"/>
    <property type="match status" value="1"/>
</dbReference>
<dbReference type="NCBIfam" id="TIGR00714">
    <property type="entry name" value="hscB"/>
    <property type="match status" value="1"/>
</dbReference>
<keyword evidence="5" id="KW-1185">Reference proteome</keyword>
<dbReference type="InterPro" id="IPR004640">
    <property type="entry name" value="HscB"/>
</dbReference>
<dbReference type="InterPro" id="IPR036869">
    <property type="entry name" value="J_dom_sf"/>
</dbReference>
<reference evidence="4" key="1">
    <citation type="submission" date="2021-03" db="EMBL/GenBank/DDBJ databases">
        <authorList>
            <person name="Tagirdzhanova G."/>
        </authorList>
    </citation>
    <scope>NUCLEOTIDE SEQUENCE</scope>
</reference>
<dbReference type="PANTHER" id="PTHR14021:SF15">
    <property type="entry name" value="IRON-SULFUR CLUSTER CO-CHAPERONE PROTEIN HSCB"/>
    <property type="match status" value="1"/>
</dbReference>
<proteinExistence type="inferred from homology"/>
<dbReference type="GO" id="GO:0051087">
    <property type="term" value="F:protein-folding chaperone binding"/>
    <property type="evidence" value="ECO:0007669"/>
    <property type="project" value="InterPro"/>
</dbReference>
<evidence type="ECO:0000313" key="4">
    <source>
        <dbReference type="EMBL" id="CAF9924846.1"/>
    </source>
</evidence>
<organism evidence="4 5">
    <name type="scientific">Gomphillus americanus</name>
    <dbReference type="NCBI Taxonomy" id="1940652"/>
    <lineage>
        <taxon>Eukaryota</taxon>
        <taxon>Fungi</taxon>
        <taxon>Dikarya</taxon>
        <taxon>Ascomycota</taxon>
        <taxon>Pezizomycotina</taxon>
        <taxon>Lecanoromycetes</taxon>
        <taxon>OSLEUM clade</taxon>
        <taxon>Ostropomycetidae</taxon>
        <taxon>Ostropales</taxon>
        <taxon>Graphidaceae</taxon>
        <taxon>Gomphilloideae</taxon>
        <taxon>Gomphillus</taxon>
    </lineage>
</organism>
<evidence type="ECO:0000313" key="5">
    <source>
        <dbReference type="Proteomes" id="UP000664169"/>
    </source>
</evidence>
<gene>
    <name evidence="4" type="ORF">GOMPHAMPRED_003730</name>
</gene>
<dbReference type="PANTHER" id="PTHR14021">
    <property type="entry name" value="IRON-SULFUR CLUSTER CO-CHAPERONE PROTEIN HSCB"/>
    <property type="match status" value="1"/>
</dbReference>
<keyword evidence="2" id="KW-0143">Chaperone</keyword>
<name>A0A8H3FPH4_9LECA</name>
<dbReference type="SUPFAM" id="SSF46565">
    <property type="entry name" value="Chaperone J-domain"/>
    <property type="match status" value="1"/>
</dbReference>
<evidence type="ECO:0000259" key="3">
    <source>
        <dbReference type="PROSITE" id="PS50076"/>
    </source>
</evidence>
<evidence type="ECO:0000256" key="1">
    <source>
        <dbReference type="ARBA" id="ARBA00010476"/>
    </source>
</evidence>
<sequence>MFLKLCTAICTKCRNFPPVGVARRKHAITPILIPARSYVSGNKGSTGPISHYDLFPSTLQAGPPPKGRFGIDVPRLRKEFLQLQAKAHPDMHAGQDKAKAEGLSMRLNEAYRTLQNPLLRAQYLLSLRGVEIAEDETAKVEDPDLLMEVLDAREAIEDAQSEDDLTPIKQANDTRIEDSISILDKAFDADNIEIATTEAVRLRYWINIEESLKAWEKGKPVVLVH</sequence>
<dbReference type="Pfam" id="PF07743">
    <property type="entry name" value="HSCB_C"/>
    <property type="match status" value="1"/>
</dbReference>